<dbReference type="PROSITE" id="PS50835">
    <property type="entry name" value="IG_LIKE"/>
    <property type="match status" value="1"/>
</dbReference>
<dbReference type="SUPFAM" id="SSF48726">
    <property type="entry name" value="Immunoglobulin"/>
    <property type="match status" value="1"/>
</dbReference>
<protein>
    <recommendedName>
        <fullName evidence="2">Ig-like domain-containing protein</fullName>
    </recommendedName>
</protein>
<accession>A0AA35WVP2</accession>
<dbReference type="InterPro" id="IPR036179">
    <property type="entry name" value="Ig-like_dom_sf"/>
</dbReference>
<gene>
    <name evidence="3" type="ORF">GBAR_LOCUS16179</name>
</gene>
<sequence>MRDETQTATGSGWFSPDGSPLHQGRDGATDLYITRGPGYVRLNRITGGTPALYWCVVPDRHGTLQMFYIGLYTSNPGSFNPVQVEFELQTEVTEDPPLFTLTCISEGSPVTSVVWEREGEEIVDDANHSSSQIVVNAVDIVYHNVLMVRGRNGGEYTCTVYNSMGDIQW</sequence>
<feature type="region of interest" description="Disordered" evidence="1">
    <location>
        <begin position="1"/>
        <end position="28"/>
    </location>
</feature>
<organism evidence="3 4">
    <name type="scientific">Geodia barretti</name>
    <name type="common">Barrett's horny sponge</name>
    <dbReference type="NCBI Taxonomy" id="519541"/>
    <lineage>
        <taxon>Eukaryota</taxon>
        <taxon>Metazoa</taxon>
        <taxon>Porifera</taxon>
        <taxon>Demospongiae</taxon>
        <taxon>Heteroscleromorpha</taxon>
        <taxon>Tetractinellida</taxon>
        <taxon>Astrophorina</taxon>
        <taxon>Geodiidae</taxon>
        <taxon>Geodia</taxon>
    </lineage>
</organism>
<evidence type="ECO:0000256" key="1">
    <source>
        <dbReference type="SAM" id="MobiDB-lite"/>
    </source>
</evidence>
<reference evidence="3" key="1">
    <citation type="submission" date="2023-03" db="EMBL/GenBank/DDBJ databases">
        <authorList>
            <person name="Steffen K."/>
            <person name="Cardenas P."/>
        </authorList>
    </citation>
    <scope>NUCLEOTIDE SEQUENCE</scope>
</reference>
<dbReference type="InterPro" id="IPR013783">
    <property type="entry name" value="Ig-like_fold"/>
</dbReference>
<comment type="caution">
    <text evidence="3">The sequence shown here is derived from an EMBL/GenBank/DDBJ whole genome shotgun (WGS) entry which is preliminary data.</text>
</comment>
<dbReference type="AlphaFoldDB" id="A0AA35WVP2"/>
<feature type="compositionally biased region" description="Polar residues" evidence="1">
    <location>
        <begin position="1"/>
        <end position="12"/>
    </location>
</feature>
<dbReference type="Pfam" id="PF07679">
    <property type="entry name" value="I-set"/>
    <property type="match status" value="1"/>
</dbReference>
<evidence type="ECO:0000313" key="3">
    <source>
        <dbReference type="EMBL" id="CAI8028345.1"/>
    </source>
</evidence>
<dbReference type="Proteomes" id="UP001174909">
    <property type="component" value="Unassembled WGS sequence"/>
</dbReference>
<dbReference type="EMBL" id="CASHTH010002327">
    <property type="protein sequence ID" value="CAI8028345.1"/>
    <property type="molecule type" value="Genomic_DNA"/>
</dbReference>
<proteinExistence type="predicted"/>
<dbReference type="InterPro" id="IPR013098">
    <property type="entry name" value="Ig_I-set"/>
</dbReference>
<name>A0AA35WVP2_GEOBA</name>
<feature type="domain" description="Ig-like" evidence="2">
    <location>
        <begin position="81"/>
        <end position="169"/>
    </location>
</feature>
<dbReference type="Gene3D" id="2.60.40.10">
    <property type="entry name" value="Immunoglobulins"/>
    <property type="match status" value="1"/>
</dbReference>
<evidence type="ECO:0000313" key="4">
    <source>
        <dbReference type="Proteomes" id="UP001174909"/>
    </source>
</evidence>
<keyword evidence="4" id="KW-1185">Reference proteome</keyword>
<dbReference type="InterPro" id="IPR007110">
    <property type="entry name" value="Ig-like_dom"/>
</dbReference>
<evidence type="ECO:0000259" key="2">
    <source>
        <dbReference type="PROSITE" id="PS50835"/>
    </source>
</evidence>